<accession>A0AAU7UAU6</accession>
<dbReference type="EMBL" id="CP158299">
    <property type="protein sequence ID" value="XBV85091.1"/>
    <property type="molecule type" value="Genomic_DNA"/>
</dbReference>
<feature type="compositionally biased region" description="Basic and acidic residues" evidence="1">
    <location>
        <begin position="33"/>
        <end position="46"/>
    </location>
</feature>
<organism evidence="2">
    <name type="scientific">Deinococcus sonorensis KR-87</name>
    <dbReference type="NCBI Taxonomy" id="694439"/>
    <lineage>
        <taxon>Bacteria</taxon>
        <taxon>Thermotogati</taxon>
        <taxon>Deinococcota</taxon>
        <taxon>Deinococci</taxon>
        <taxon>Deinococcales</taxon>
        <taxon>Deinococcaceae</taxon>
        <taxon>Deinococcus</taxon>
    </lineage>
</organism>
<evidence type="ECO:0000313" key="2">
    <source>
        <dbReference type="EMBL" id="XBV85091.1"/>
    </source>
</evidence>
<gene>
    <name evidence="2" type="ORF">ABOD76_16850</name>
</gene>
<feature type="region of interest" description="Disordered" evidence="1">
    <location>
        <begin position="1"/>
        <end position="107"/>
    </location>
</feature>
<proteinExistence type="predicted"/>
<protein>
    <submittedName>
        <fullName evidence="2">Uncharacterized protein</fullName>
    </submittedName>
</protein>
<sequence>MTPERDDENQALIGEVVDEGAPPDLLADMVSDDQSRRHQDADDQKNVNDQPSFDDGRLVSYDFEGDRPGDPNGATGSDLGGEEEGGEGAERSGGFDGGPKRDRPLPR</sequence>
<dbReference type="KEGG" id="dsc:ABOD76_16850"/>
<dbReference type="RefSeq" id="WP_350243128.1">
    <property type="nucleotide sequence ID" value="NZ_CP158299.1"/>
</dbReference>
<feature type="compositionally biased region" description="Basic and acidic residues" evidence="1">
    <location>
        <begin position="98"/>
        <end position="107"/>
    </location>
</feature>
<evidence type="ECO:0000256" key="1">
    <source>
        <dbReference type="SAM" id="MobiDB-lite"/>
    </source>
</evidence>
<name>A0AAU7UAU6_9DEIO</name>
<dbReference type="AlphaFoldDB" id="A0AAU7UAU6"/>
<reference evidence="2" key="1">
    <citation type="submission" date="2024-06" db="EMBL/GenBank/DDBJ databases">
        <title>Draft Genome Sequence of Deinococcus sonorensis Type Strain KR-87, a Biofilm Producing Representative of the Genus Deinococcus.</title>
        <authorList>
            <person name="Boren L.S."/>
            <person name="Grosso R.A."/>
            <person name="Hugenberg-Cox A.N."/>
            <person name="Hill J.T.E."/>
            <person name="Albert C.M."/>
            <person name="Tuohy J.M."/>
        </authorList>
    </citation>
    <scope>NUCLEOTIDE SEQUENCE</scope>
    <source>
        <strain evidence="2">KR-87</strain>
    </source>
</reference>